<evidence type="ECO:0000313" key="2">
    <source>
        <dbReference type="EMBL" id="NDJ73836.1"/>
    </source>
</evidence>
<proteinExistence type="predicted"/>
<keyword evidence="1" id="KW-0472">Membrane</keyword>
<feature type="transmembrane region" description="Helical" evidence="1">
    <location>
        <begin position="165"/>
        <end position="183"/>
    </location>
</feature>
<feature type="transmembrane region" description="Helical" evidence="1">
    <location>
        <begin position="20"/>
        <end position="39"/>
    </location>
</feature>
<feature type="transmembrane region" description="Helical" evidence="1">
    <location>
        <begin position="96"/>
        <end position="128"/>
    </location>
</feature>
<keyword evidence="1" id="KW-1133">Transmembrane helix</keyword>
<feature type="transmembrane region" description="Helical" evidence="1">
    <location>
        <begin position="204"/>
        <end position="228"/>
    </location>
</feature>
<sequence length="272" mass="30465">MTTFKALFNQMGKKKRRSVYLLALLQLVAASVFALWALFSNGGAFSNQDKPIAWFVMVFTFAPLADMAYVVLSAWQNEKEYSSQTWRLVPVSSSKFYLANILSAIVNGLYLVLIQIGMGVVTFLPALISNDVRTNIWEINQAISKSSQAGDFWQKLSDSFPIGEMLSALLAFLLFAILVYSIVTTLNLSSRTITDFLPNKHSKLIRFVIMIVLIFIFIVLTNNLGSLLNQLRWGETSNGLVAFAEGNLMMTLIDIILGSINIWLLKDFHEGK</sequence>
<comment type="caution">
    <text evidence="2">The sequence shown here is derived from an EMBL/GenBank/DDBJ whole genome shotgun (WGS) entry which is preliminary data.</text>
</comment>
<feature type="transmembrane region" description="Helical" evidence="1">
    <location>
        <begin position="51"/>
        <end position="75"/>
    </location>
</feature>
<name>A0A6B2FZY4_9LACO</name>
<gene>
    <name evidence="2" type="ORF">GWG61_04870</name>
</gene>
<dbReference type="AlphaFoldDB" id="A0A6B2FZY4"/>
<protein>
    <submittedName>
        <fullName evidence="2">ABC transporter permease</fullName>
    </submittedName>
</protein>
<dbReference type="RefSeq" id="WP_162013995.1">
    <property type="nucleotide sequence ID" value="NZ_CAZZQF010000001.1"/>
</dbReference>
<dbReference type="EMBL" id="JAADJO010000008">
    <property type="protein sequence ID" value="NDJ73836.1"/>
    <property type="molecule type" value="Genomic_DNA"/>
</dbReference>
<evidence type="ECO:0000256" key="1">
    <source>
        <dbReference type="SAM" id="Phobius"/>
    </source>
</evidence>
<keyword evidence="1" id="KW-0812">Transmembrane</keyword>
<accession>A0A6B2FZY4</accession>
<reference evidence="2" key="1">
    <citation type="submission" date="2020-01" db="EMBL/GenBank/DDBJ databases">
        <title>Vaginal microbiome of pregnant Indian women: Insights into the genome of dominants Lactobacillus species.</title>
        <authorList>
            <person name="Das B."/>
            <person name="Mehta O."/>
            <person name="Ghosh T.S."/>
            <person name="Kothidar A."/>
            <person name="Gowtham M.R."/>
            <person name="Mitra R."/>
            <person name="Kshetrapal P."/>
            <person name="Wadhwa N."/>
            <person name="Thiruvengadam R."/>
            <person name="Nair G.B."/>
            <person name="Bhatnagar S."/>
            <person name="Das B."/>
        </authorList>
    </citation>
    <scope>NUCLEOTIDE SEQUENCE</scope>
    <source>
        <strain evidence="2">Indica</strain>
    </source>
</reference>
<organism evidence="2">
    <name type="scientific">Lactobacillus paragasseri</name>
    <dbReference type="NCBI Taxonomy" id="2107999"/>
    <lineage>
        <taxon>Bacteria</taxon>
        <taxon>Bacillati</taxon>
        <taxon>Bacillota</taxon>
        <taxon>Bacilli</taxon>
        <taxon>Lactobacillales</taxon>
        <taxon>Lactobacillaceae</taxon>
        <taxon>Lactobacillus</taxon>
    </lineage>
</organism>
<feature type="transmembrane region" description="Helical" evidence="1">
    <location>
        <begin position="248"/>
        <end position="265"/>
    </location>
</feature>